<dbReference type="InterPro" id="IPR010679">
    <property type="entry name" value="DUF1254"/>
</dbReference>
<feature type="compositionally biased region" description="Low complexity" evidence="1">
    <location>
        <begin position="52"/>
        <end position="64"/>
    </location>
</feature>
<reference evidence="5" key="1">
    <citation type="submission" date="2017-01" db="EMBL/GenBank/DDBJ databases">
        <authorList>
            <person name="Varghese N."/>
            <person name="Submissions S."/>
        </authorList>
    </citation>
    <scope>NUCLEOTIDE SEQUENCE [LARGE SCALE GENOMIC DNA]</scope>
    <source>
        <strain evidence="5">CGMCC 1.7737</strain>
    </source>
</reference>
<evidence type="ECO:0000259" key="2">
    <source>
        <dbReference type="Pfam" id="PF06742"/>
    </source>
</evidence>
<dbReference type="Gene3D" id="2.60.120.600">
    <property type="entry name" value="Domain of unknown function DUF1214, C-terminal domain"/>
    <property type="match status" value="1"/>
</dbReference>
<dbReference type="InterPro" id="IPR006311">
    <property type="entry name" value="TAT_signal"/>
</dbReference>
<dbReference type="AlphaFoldDB" id="A0A1N7FAT3"/>
<feature type="domain" description="DUF1214" evidence="2">
    <location>
        <begin position="280"/>
        <end position="363"/>
    </location>
</feature>
<dbReference type="PANTHER" id="PTHR36509:SF2">
    <property type="entry name" value="BLL3101 PROTEIN"/>
    <property type="match status" value="1"/>
</dbReference>
<dbReference type="OrthoDB" id="181739at2157"/>
<accession>A0A1N7FAT3</accession>
<dbReference type="Pfam" id="PF06742">
    <property type="entry name" value="DUF1214"/>
    <property type="match status" value="1"/>
</dbReference>
<dbReference type="RefSeq" id="WP_139329010.1">
    <property type="nucleotide sequence ID" value="NZ_FTNO01000008.1"/>
</dbReference>
<dbReference type="Proteomes" id="UP000186914">
    <property type="component" value="Unassembled WGS sequence"/>
</dbReference>
<dbReference type="EMBL" id="FTNO01000008">
    <property type="protein sequence ID" value="SIR97376.1"/>
    <property type="molecule type" value="Genomic_DNA"/>
</dbReference>
<evidence type="ECO:0008006" key="6">
    <source>
        <dbReference type="Google" id="ProtNLM"/>
    </source>
</evidence>
<dbReference type="InterPro" id="IPR010621">
    <property type="entry name" value="DUF1214"/>
</dbReference>
<name>A0A1N7FAT3_9EURY</name>
<sequence length="380" mass="42066">MDKHTHDTPTDAESNFNPLQATRRSALQGAGLAGLLALGVGSASAHQDMPSQTTEQAQQQTTDNTDAVPVTWANYPRANCHITWQGTVNNGGFGQFYHRESITPIENQVAIGEDRDVLASLGVFDLTEPVTITLPDSGDRYRSMNVQNECQYVKLSVTEPGAYTITRDMVETRYVGVLIRAFVDSNDPADVKQVQQLQDKTDVEQASAGSFEIPNWDQESYKELNDALITVGLTLDDYSDAFGDVGQVDPVKFFIASTAGWTGVPEPSEALVLHRTPAQNDGEMPYTLTVEDVPVDGFWSVSVYNGDFYFEKNEYDAYTINNATAQRADDGSVTIHFGGDPDQPNFLYTPKDWHYVVRLYQPRKPIINGSYQFPKAQPVE</sequence>
<evidence type="ECO:0000313" key="4">
    <source>
        <dbReference type="EMBL" id="SIR97376.1"/>
    </source>
</evidence>
<proteinExistence type="predicted"/>
<dbReference type="PANTHER" id="PTHR36509">
    <property type="entry name" value="BLL3101 PROTEIN"/>
    <property type="match status" value="1"/>
</dbReference>
<dbReference type="PROSITE" id="PS51318">
    <property type="entry name" value="TAT"/>
    <property type="match status" value="1"/>
</dbReference>
<dbReference type="SUPFAM" id="SSF160935">
    <property type="entry name" value="VPA0735-like"/>
    <property type="match status" value="1"/>
</dbReference>
<dbReference type="Pfam" id="PF06863">
    <property type="entry name" value="DUF1254"/>
    <property type="match status" value="1"/>
</dbReference>
<dbReference type="InterPro" id="IPR037049">
    <property type="entry name" value="DUF1214_C_sf"/>
</dbReference>
<feature type="region of interest" description="Disordered" evidence="1">
    <location>
        <begin position="45"/>
        <end position="64"/>
    </location>
</feature>
<protein>
    <recommendedName>
        <fullName evidence="6">DUF1214 domain-containing protein</fullName>
    </recommendedName>
</protein>
<gene>
    <name evidence="4" type="ORF">SAMN05421858_4883</name>
</gene>
<evidence type="ECO:0000256" key="1">
    <source>
        <dbReference type="SAM" id="MobiDB-lite"/>
    </source>
</evidence>
<keyword evidence="5" id="KW-1185">Reference proteome</keyword>
<feature type="domain" description="DUF1254" evidence="3">
    <location>
        <begin position="94"/>
        <end position="203"/>
    </location>
</feature>
<evidence type="ECO:0000259" key="3">
    <source>
        <dbReference type="Pfam" id="PF06863"/>
    </source>
</evidence>
<evidence type="ECO:0000313" key="5">
    <source>
        <dbReference type="Proteomes" id="UP000186914"/>
    </source>
</evidence>
<organism evidence="4 5">
    <name type="scientific">Haladaptatus litoreus</name>
    <dbReference type="NCBI Taxonomy" id="553468"/>
    <lineage>
        <taxon>Archaea</taxon>
        <taxon>Methanobacteriati</taxon>
        <taxon>Methanobacteriota</taxon>
        <taxon>Stenosarchaea group</taxon>
        <taxon>Halobacteria</taxon>
        <taxon>Halobacteriales</taxon>
        <taxon>Haladaptataceae</taxon>
        <taxon>Haladaptatus</taxon>
    </lineage>
</organism>